<protein>
    <submittedName>
        <fullName evidence="1">Uncharacterized protein</fullName>
    </submittedName>
</protein>
<evidence type="ECO:0000313" key="1">
    <source>
        <dbReference type="EMBL" id="KAF3443334.1"/>
    </source>
</evidence>
<comment type="caution">
    <text evidence="1">The sequence shown here is derived from an EMBL/GenBank/DDBJ whole genome shotgun (WGS) entry which is preliminary data.</text>
</comment>
<dbReference type="Proteomes" id="UP000796880">
    <property type="component" value="Unassembled WGS sequence"/>
</dbReference>
<sequence length="201" mass="22483">MVHRLNLVIRSYGPIYLLMVHRLNGLHQNGREQRQIDHGLTTGSSEWTYPWVHRQISEFSRSTGPPLSRVGTTTSDRLHGLQSALIPLRGSETLDRHGIYLPHGSYLPYGSTETSWSASALPTSCPRPIYLLWVRPSTYLGSTAKLVPETSRSTYLMGPPLKLVYQNGSEQRLRSTGSLIHGFIRMAGNNDFVDLTPDLLG</sequence>
<dbReference type="EMBL" id="VOIH02000006">
    <property type="protein sequence ID" value="KAF3443334.1"/>
    <property type="molecule type" value="Genomic_DNA"/>
</dbReference>
<keyword evidence="2" id="KW-1185">Reference proteome</keyword>
<organism evidence="1 2">
    <name type="scientific">Rhamnella rubrinervis</name>
    <dbReference type="NCBI Taxonomy" id="2594499"/>
    <lineage>
        <taxon>Eukaryota</taxon>
        <taxon>Viridiplantae</taxon>
        <taxon>Streptophyta</taxon>
        <taxon>Embryophyta</taxon>
        <taxon>Tracheophyta</taxon>
        <taxon>Spermatophyta</taxon>
        <taxon>Magnoliopsida</taxon>
        <taxon>eudicotyledons</taxon>
        <taxon>Gunneridae</taxon>
        <taxon>Pentapetalae</taxon>
        <taxon>rosids</taxon>
        <taxon>fabids</taxon>
        <taxon>Rosales</taxon>
        <taxon>Rhamnaceae</taxon>
        <taxon>rhamnoid group</taxon>
        <taxon>Rhamneae</taxon>
        <taxon>Rhamnella</taxon>
    </lineage>
</organism>
<evidence type="ECO:0000313" key="2">
    <source>
        <dbReference type="Proteomes" id="UP000796880"/>
    </source>
</evidence>
<reference evidence="1" key="1">
    <citation type="submission" date="2020-03" db="EMBL/GenBank/DDBJ databases">
        <title>A high-quality chromosome-level genome assembly of a woody plant with both climbing and erect habits, Rhamnella rubrinervis.</title>
        <authorList>
            <person name="Lu Z."/>
            <person name="Yang Y."/>
            <person name="Zhu X."/>
            <person name="Sun Y."/>
        </authorList>
    </citation>
    <scope>NUCLEOTIDE SEQUENCE</scope>
    <source>
        <strain evidence="1">BYM</strain>
        <tissue evidence="1">Leaf</tissue>
    </source>
</reference>
<dbReference type="AlphaFoldDB" id="A0A8K0H0C4"/>
<proteinExistence type="predicted"/>
<gene>
    <name evidence="1" type="ORF">FNV43_RR13016</name>
</gene>
<name>A0A8K0H0C4_9ROSA</name>
<accession>A0A8K0H0C4</accession>